<dbReference type="SUPFAM" id="SSF49899">
    <property type="entry name" value="Concanavalin A-like lectins/glucanases"/>
    <property type="match status" value="7"/>
</dbReference>
<feature type="domain" description="B30.2/SPRY" evidence="1">
    <location>
        <begin position="1170"/>
        <end position="1373"/>
    </location>
</feature>
<comment type="caution">
    <text evidence="2">The sequence shown here is derived from an EMBL/GenBank/DDBJ whole genome shotgun (WGS) entry which is preliminary data.</text>
</comment>
<dbReference type="Pfam" id="PF13765">
    <property type="entry name" value="PRY"/>
    <property type="match status" value="4"/>
</dbReference>
<gene>
    <name evidence="2" type="ORF">ROHU_013051</name>
</gene>
<dbReference type="InterPro" id="IPR058030">
    <property type="entry name" value="TRIM8/14/16/25/29/45/65_CC"/>
</dbReference>
<dbReference type="InterPro" id="IPR013320">
    <property type="entry name" value="ConA-like_dom_sf"/>
</dbReference>
<dbReference type="InterPro" id="IPR050143">
    <property type="entry name" value="TRIM/RBCC"/>
</dbReference>
<dbReference type="GO" id="GO:0016874">
    <property type="term" value="F:ligase activity"/>
    <property type="evidence" value="ECO:0007669"/>
    <property type="project" value="UniProtKB-KW"/>
</dbReference>
<feature type="domain" description="B30.2/SPRY" evidence="1">
    <location>
        <begin position="229"/>
        <end position="450"/>
    </location>
</feature>
<proteinExistence type="predicted"/>
<dbReference type="Pfam" id="PF00622">
    <property type="entry name" value="SPRY"/>
    <property type="match status" value="6"/>
</dbReference>
<organism evidence="2 3">
    <name type="scientific">Labeo rohita</name>
    <name type="common">Indian major carp</name>
    <name type="synonym">Cyprinus rohita</name>
    <dbReference type="NCBI Taxonomy" id="84645"/>
    <lineage>
        <taxon>Eukaryota</taxon>
        <taxon>Metazoa</taxon>
        <taxon>Chordata</taxon>
        <taxon>Craniata</taxon>
        <taxon>Vertebrata</taxon>
        <taxon>Euteleostomi</taxon>
        <taxon>Actinopterygii</taxon>
        <taxon>Neopterygii</taxon>
        <taxon>Teleostei</taxon>
        <taxon>Ostariophysi</taxon>
        <taxon>Cypriniformes</taxon>
        <taxon>Cyprinidae</taxon>
        <taxon>Labeoninae</taxon>
        <taxon>Labeonini</taxon>
        <taxon>Labeo</taxon>
    </lineage>
</organism>
<dbReference type="InterPro" id="IPR001870">
    <property type="entry name" value="B30.2/SPRY"/>
</dbReference>
<dbReference type="CDD" id="cd13733">
    <property type="entry name" value="SPRY_PRY_C-I_1"/>
    <property type="match status" value="3"/>
</dbReference>
<dbReference type="SMART" id="SM00589">
    <property type="entry name" value="PRY"/>
    <property type="match status" value="4"/>
</dbReference>
<dbReference type="PRINTS" id="PR01407">
    <property type="entry name" value="BUTYPHLNCDUF"/>
</dbReference>
<dbReference type="InterPro" id="IPR006574">
    <property type="entry name" value="PRY"/>
</dbReference>
<dbReference type="SMART" id="SM00449">
    <property type="entry name" value="SPRY"/>
    <property type="match status" value="4"/>
</dbReference>
<dbReference type="PROSITE" id="PS50188">
    <property type="entry name" value="B302_SPRY"/>
    <property type="match status" value="6"/>
</dbReference>
<keyword evidence="2" id="KW-0436">Ligase</keyword>
<dbReference type="PANTHER" id="PTHR24103">
    <property type="entry name" value="E3 UBIQUITIN-PROTEIN LIGASE TRIM"/>
    <property type="match status" value="1"/>
</dbReference>
<feature type="domain" description="B30.2/SPRY" evidence="1">
    <location>
        <begin position="1374"/>
        <end position="1571"/>
    </location>
</feature>
<reference evidence="2 3" key="1">
    <citation type="submission" date="2018-03" db="EMBL/GenBank/DDBJ databases">
        <title>Draft genome sequence of Rohu Carp (Labeo rohita).</title>
        <authorList>
            <person name="Das P."/>
            <person name="Kushwaha B."/>
            <person name="Joshi C.G."/>
            <person name="Kumar D."/>
            <person name="Nagpure N.S."/>
            <person name="Sahoo L."/>
            <person name="Das S.P."/>
            <person name="Bit A."/>
            <person name="Patnaik S."/>
            <person name="Meher P.K."/>
            <person name="Jayasankar P."/>
            <person name="Koringa P.G."/>
            <person name="Patel N.V."/>
            <person name="Hinsu A.T."/>
            <person name="Kumar R."/>
            <person name="Pandey M."/>
            <person name="Agarwal S."/>
            <person name="Srivastava S."/>
            <person name="Singh M."/>
            <person name="Iquebal M.A."/>
            <person name="Jaiswal S."/>
            <person name="Angadi U.B."/>
            <person name="Kumar N."/>
            <person name="Raza M."/>
            <person name="Shah T.M."/>
            <person name="Rai A."/>
            <person name="Jena J.K."/>
        </authorList>
    </citation>
    <scope>NUCLEOTIDE SEQUENCE [LARGE SCALE GENOMIC DNA]</scope>
    <source>
        <strain evidence="2">DASCIFA01</strain>
        <tissue evidence="2">Testis</tissue>
    </source>
</reference>
<name>A0A498LBC8_LABRO</name>
<feature type="domain" description="B30.2/SPRY" evidence="1">
    <location>
        <begin position="929"/>
        <end position="1130"/>
    </location>
</feature>
<dbReference type="InterPro" id="IPR003877">
    <property type="entry name" value="SPRY_dom"/>
</dbReference>
<feature type="domain" description="B30.2/SPRY" evidence="1">
    <location>
        <begin position="510"/>
        <end position="712"/>
    </location>
</feature>
<dbReference type="Gene3D" id="2.60.120.920">
    <property type="match status" value="7"/>
</dbReference>
<dbReference type="FunFam" id="2.60.120.920:FF:000004">
    <property type="entry name" value="Butyrophilin subfamily 1 member A1"/>
    <property type="match status" value="1"/>
</dbReference>
<dbReference type="Proteomes" id="UP000290572">
    <property type="component" value="Unassembled WGS sequence"/>
</dbReference>
<keyword evidence="3" id="KW-1185">Reference proteome</keyword>
<dbReference type="EMBL" id="QBIY01013456">
    <property type="protein sequence ID" value="RXN04206.1"/>
    <property type="molecule type" value="Genomic_DNA"/>
</dbReference>
<accession>A0A498LBC8</accession>
<dbReference type="InterPro" id="IPR043136">
    <property type="entry name" value="B30.2/SPRY_sf"/>
</dbReference>
<evidence type="ECO:0000259" key="1">
    <source>
        <dbReference type="PROSITE" id="PS50188"/>
    </source>
</evidence>
<feature type="domain" description="B30.2/SPRY" evidence="1">
    <location>
        <begin position="10"/>
        <end position="213"/>
    </location>
</feature>
<protein>
    <submittedName>
        <fullName evidence="2">E3 ubiquitin-ligase TRIM39-like protein</fullName>
    </submittedName>
</protein>
<evidence type="ECO:0000313" key="3">
    <source>
        <dbReference type="Proteomes" id="UP000290572"/>
    </source>
</evidence>
<dbReference type="STRING" id="84645.A0A498LBC8"/>
<dbReference type="InterPro" id="IPR003879">
    <property type="entry name" value="Butyrophylin_SPRY"/>
</dbReference>
<evidence type="ECO:0000313" key="2">
    <source>
        <dbReference type="EMBL" id="RXN04206.1"/>
    </source>
</evidence>
<sequence length="1573" mass="180983">MSVLCCHDNSYMLSNKAAQLVKTQKDVQQMIQDRIKKIQDIKHSAELRKIDPSLCSSPHTRNWSEIRMNTDVSVETLRRALTQLQETLDEKFYQTVDVTLDPDTAHPCLILSNDGKKKGPITVSPQNGYWVVGLWNEKEYWARADLAVSLSLKPQKVGVFVDYKEGLVLFCDVESRSHFYSFTGQSFTEKLYPFFRPWYDNKGAPTGFYCSAPSVWMLGSLAEAQLTKTHRDVQQIILDRIRKIQDIEYFADLRKIDPSLFSPPDTRNWSEISMNTDAQLMKTQKDVQQMILDKIRKIQDIEYFADLRKIDPSLYRAPDPRNWPEISMNTDVSVETLRRALTQLQETLDEKLCQSVSPPYGFWSLALRNGNEYCACDDPAVPLSLSVKPQKVGVFVDYEEGLVSFYDVESRSHIYSFTGGTELSNVILQHGRSYCVRALQAQLMKTQKDVQQMILDSIRKIQDIEYFADLRKIDPSLYRAPDPRNWPEISMNTDVSVETLRRALTQLQETLDEKLSQSVLSKMQQYAVDVTLDPDTAHLNLILANDGKQVRHGDIKHERPDYPERFNYSASVLGKEGFLSGRFYFEVQLKRKTKWDVGVARESINRKGQITVSPPYGFWALALRNGNEYCACDDPAVPLSLSVKPQKTQLVKTQKDVQQMIQDRIKKIQDIKHSAELRKTQLMKTQKDVQQMIEDKTKKIQDIEHSAELRKTQLIKTQREMQQMIQDRIKKIQDIKHSAELRKIDPSLCSPPDPRNWSEISMNTDTQLMKTQKHVQQMIQDRIKKIQDIKHSAELRKIDPSLCSPPHTRNWSEISMNTDVSVETLRRALTQLQENLDEKLSETVLRRMEQYAVSPQDGFWTVGLWNGNEYRAHAGPSVSLSLRVKMQKVGVFVDYEEGLVSFYDVNSRSHIYSFTDQSFNEKLYSFFSPFPNGEEEEQRQNLYQRQQDRSENGLWINLNVQLMKTQKDVQQMIQDKIKKIEDIKHSAELRKIDPALCSPPHYRNWSEISMNTDVSVETLRRALTQLQETLDEKLSQSVSPQNGFWAVIRKNENEYCACATPAVSLSLRVELQKVGVFVDYEEGLVSFYDVESRSHIYSFICQSFTEKLYPFFSSLPNDKANRKKAEAHKTGGGPAPPPLTNAEEMALSLNTGRPVAEGIPAGCSSESVTPQDTSAYIKFLRRMQQHAVDVTVHPDTAHPNLILSDDGKQVSHADINYDFLDNPERFDNGSCVVGKEGFSSGRFYFEVQVKGKTGWILGVARESINRKGPITLQKVGVFVDYEEGLVSLLLRNSILSSAHFQMIKTHLMKRQKDVQQMIQDRITKIQDIKHSAEFRKIYPFLCRPSDTRNWPEISMNTDVSVETLRRALTQLQETLDEKLSQTVLKRIQQYAVDVTLDPDTRHQNLILSDDRKQVRHKDIKQKLPNNPERFDQCTMVLGKEGFSSRRFYFEVQVKGKTKWILGVAKESVNRKGQITVCPRDGFWTVGLWNKNEYWTCTDSCVTLSLSVKLQKVGVFVDYEEGLVSFYDVESRSHIYSFTGQSFTEKLRPFFSPCCNDKGENSAPLIISPVKYVE</sequence>
<dbReference type="Pfam" id="PF25600">
    <property type="entry name" value="TRIM_CC"/>
    <property type="match status" value="1"/>
</dbReference>